<keyword evidence="1" id="KW-0805">Transcription regulation</keyword>
<sequence>MEIMSALAQAPIRSNFIGRQFFAGYQLPIVMLRFDSAGPIRGPDGYFGLLHVTMGTALLDGAAGPIMVSAPSVILLDENSAPTILRTQNLCIESVYFDPIMINSVFTPALLRAVPVLEGTVEQDAYLLRRFIDLGVTAQPLLISATMHRRIGEAIQRVRDEASVQGDEHWPCRTRSWLIEMLFQLRVANPQVEHLAAPETALDRLDQVLLYVHERFNTEFTLDDVARWCASNRTQVNRRFRELTGQSLRQYVINLRMRVASSLLRDTGLPITEIMTRVGYENGSNFTRTFRAAFAQTPREHRRGI</sequence>
<dbReference type="RefSeq" id="WP_052953050.1">
    <property type="nucleotide sequence ID" value="NZ_FOMB01000016.1"/>
</dbReference>
<evidence type="ECO:0000256" key="1">
    <source>
        <dbReference type="ARBA" id="ARBA00023015"/>
    </source>
</evidence>
<accession>A0A1I1NKU5</accession>
<dbReference type="Pfam" id="PF12833">
    <property type="entry name" value="HTH_18"/>
    <property type="match status" value="1"/>
</dbReference>
<dbReference type="GO" id="GO:0003700">
    <property type="term" value="F:DNA-binding transcription factor activity"/>
    <property type="evidence" value="ECO:0007669"/>
    <property type="project" value="InterPro"/>
</dbReference>
<dbReference type="PRINTS" id="PR00032">
    <property type="entry name" value="HTHARAC"/>
</dbReference>
<dbReference type="InterPro" id="IPR018060">
    <property type="entry name" value="HTH_AraC"/>
</dbReference>
<organism evidence="5 6">
    <name type="scientific">Devosia psychrophila</name>
    <dbReference type="NCBI Taxonomy" id="728005"/>
    <lineage>
        <taxon>Bacteria</taxon>
        <taxon>Pseudomonadati</taxon>
        <taxon>Pseudomonadota</taxon>
        <taxon>Alphaproteobacteria</taxon>
        <taxon>Hyphomicrobiales</taxon>
        <taxon>Devosiaceae</taxon>
        <taxon>Devosia</taxon>
    </lineage>
</organism>
<gene>
    <name evidence="5" type="ORF">SAMN04488059_11686</name>
</gene>
<dbReference type="GO" id="GO:0043565">
    <property type="term" value="F:sequence-specific DNA binding"/>
    <property type="evidence" value="ECO:0007669"/>
    <property type="project" value="InterPro"/>
</dbReference>
<evidence type="ECO:0000256" key="2">
    <source>
        <dbReference type="ARBA" id="ARBA00023125"/>
    </source>
</evidence>
<dbReference type="SUPFAM" id="SSF46689">
    <property type="entry name" value="Homeodomain-like"/>
    <property type="match status" value="2"/>
</dbReference>
<evidence type="ECO:0000256" key="3">
    <source>
        <dbReference type="ARBA" id="ARBA00023163"/>
    </source>
</evidence>
<dbReference type="OrthoDB" id="8004517at2"/>
<proteinExistence type="predicted"/>
<dbReference type="STRING" id="728005.SAMN04488059_11686"/>
<evidence type="ECO:0000313" key="6">
    <source>
        <dbReference type="Proteomes" id="UP000182258"/>
    </source>
</evidence>
<evidence type="ECO:0000259" key="4">
    <source>
        <dbReference type="PROSITE" id="PS01124"/>
    </source>
</evidence>
<dbReference type="EMBL" id="FOMB01000016">
    <property type="protein sequence ID" value="SFC98281.1"/>
    <property type="molecule type" value="Genomic_DNA"/>
</dbReference>
<dbReference type="PROSITE" id="PS01124">
    <property type="entry name" value="HTH_ARAC_FAMILY_2"/>
    <property type="match status" value="1"/>
</dbReference>
<dbReference type="PANTHER" id="PTHR43280:SF2">
    <property type="entry name" value="HTH-TYPE TRANSCRIPTIONAL REGULATOR EXSA"/>
    <property type="match status" value="1"/>
</dbReference>
<dbReference type="AlphaFoldDB" id="A0A1I1NKU5"/>
<dbReference type="Gene3D" id="1.10.10.60">
    <property type="entry name" value="Homeodomain-like"/>
    <property type="match status" value="1"/>
</dbReference>
<dbReference type="InterPro" id="IPR009057">
    <property type="entry name" value="Homeodomain-like_sf"/>
</dbReference>
<keyword evidence="2 5" id="KW-0238">DNA-binding</keyword>
<reference evidence="5 6" key="1">
    <citation type="submission" date="2016-10" db="EMBL/GenBank/DDBJ databases">
        <authorList>
            <person name="de Groot N.N."/>
        </authorList>
    </citation>
    <scope>NUCLEOTIDE SEQUENCE [LARGE SCALE GENOMIC DNA]</scope>
    <source>
        <strain evidence="5 6">CGMCC 1.10210</strain>
    </source>
</reference>
<dbReference type="InterPro" id="IPR020449">
    <property type="entry name" value="Tscrpt_reg_AraC-type_HTH"/>
</dbReference>
<evidence type="ECO:0000313" key="5">
    <source>
        <dbReference type="EMBL" id="SFC98281.1"/>
    </source>
</evidence>
<protein>
    <submittedName>
        <fullName evidence="5">AraC-type DNA-binding protein</fullName>
    </submittedName>
</protein>
<dbReference type="PANTHER" id="PTHR43280">
    <property type="entry name" value="ARAC-FAMILY TRANSCRIPTIONAL REGULATOR"/>
    <property type="match status" value="1"/>
</dbReference>
<dbReference type="SMART" id="SM00342">
    <property type="entry name" value="HTH_ARAC"/>
    <property type="match status" value="1"/>
</dbReference>
<name>A0A1I1NKU5_9HYPH</name>
<feature type="domain" description="HTH araC/xylS-type" evidence="4">
    <location>
        <begin position="206"/>
        <end position="304"/>
    </location>
</feature>
<keyword evidence="3" id="KW-0804">Transcription</keyword>
<dbReference type="Proteomes" id="UP000182258">
    <property type="component" value="Unassembled WGS sequence"/>
</dbReference>